<name>A0A067T1F9_GALM3</name>
<dbReference type="OrthoDB" id="272303at2759"/>
<comment type="catalytic activity">
    <reaction evidence="14">
        <text>5,6-dihydrouridine(16) in tRNA + NAD(+) = uridine(16) in tRNA + NADH + H(+)</text>
        <dbReference type="Rhea" id="RHEA:53380"/>
        <dbReference type="Rhea" id="RHEA-COMP:13543"/>
        <dbReference type="Rhea" id="RHEA-COMP:13544"/>
        <dbReference type="ChEBI" id="CHEBI:15378"/>
        <dbReference type="ChEBI" id="CHEBI:57540"/>
        <dbReference type="ChEBI" id="CHEBI:57945"/>
        <dbReference type="ChEBI" id="CHEBI:65315"/>
        <dbReference type="ChEBI" id="CHEBI:74443"/>
        <dbReference type="EC" id="1.3.1.88"/>
    </reaction>
    <physiologicalReaction direction="right-to-left" evidence="14">
        <dbReference type="Rhea" id="RHEA:53382"/>
    </physiologicalReaction>
</comment>
<sequence>MSEIPSETPQIPKKLGGYQFYRDVLGSPKYIVAPMVDQSELAWRRLSRRYGAQLIYTPMINAKIFIDASNKTYRNANFNLICGEEGDPTTDRPLIVQFCANDPEQLLISAKVVEKHCEAVDLNLGCPQDIARRGFYGSFLQDDWDLIYKLINTLHVNLSIPVTAKFRVLPTVEKTVEYAKMLERAGAQIITCHGRVREQRGQNTGLADWDKIRAVKEAVCVPVFANGNILYQSDIEACLKATGCDGVMSAEGQLYNPALFAGIEHPLDAPDYDADEHLLRRHPRHADLALEYLDIVAGLKTTTSVSGIKGHLFKIMRPGLVRETDLREQLGKVKIDAKKVKECLSAYRVVCEEMKERMVRDEKAAEGTPLKDLITIEPITGIKMMPHWLAQPYFRPTQEQKKAYALTNAPAVTPAEAPKRLLDEPQGGDDVKKARLAPKANTSSPILLSA</sequence>
<dbReference type="EC" id="1.3.1.88" evidence="10"/>
<evidence type="ECO:0000256" key="6">
    <source>
        <dbReference type="ARBA" id="ARBA00022857"/>
    </source>
</evidence>
<protein>
    <recommendedName>
        <fullName evidence="10">tRNA-dihydrouridine(16/17) synthase [NAD(P)(+)]</fullName>
        <ecNumber evidence="10">1.3.1.88</ecNumber>
    </recommendedName>
</protein>
<evidence type="ECO:0000256" key="2">
    <source>
        <dbReference type="ARBA" id="ARBA00022630"/>
    </source>
</evidence>
<evidence type="ECO:0000256" key="10">
    <source>
        <dbReference type="ARBA" id="ARBA00038890"/>
    </source>
</evidence>
<evidence type="ECO:0000256" key="16">
    <source>
        <dbReference type="ARBA" id="ARBA00049467"/>
    </source>
</evidence>
<dbReference type="GO" id="GO:0050660">
    <property type="term" value="F:flavin adenine dinucleotide binding"/>
    <property type="evidence" value="ECO:0007669"/>
    <property type="project" value="InterPro"/>
</dbReference>
<evidence type="ECO:0000256" key="12">
    <source>
        <dbReference type="ARBA" id="ARBA00047652"/>
    </source>
</evidence>
<keyword evidence="2" id="KW-0285">Flavoprotein</keyword>
<comment type="catalytic activity">
    <reaction evidence="11">
        <text>5,6-dihydrouridine(17) in tRNA + NAD(+) = uridine(17) in tRNA + NADH + H(+)</text>
        <dbReference type="Rhea" id="RHEA:53372"/>
        <dbReference type="Rhea" id="RHEA-COMP:13541"/>
        <dbReference type="Rhea" id="RHEA-COMP:13542"/>
        <dbReference type="ChEBI" id="CHEBI:15378"/>
        <dbReference type="ChEBI" id="CHEBI:57540"/>
        <dbReference type="ChEBI" id="CHEBI:57945"/>
        <dbReference type="ChEBI" id="CHEBI:65315"/>
        <dbReference type="ChEBI" id="CHEBI:74443"/>
        <dbReference type="EC" id="1.3.1.88"/>
    </reaction>
    <physiologicalReaction direction="right-to-left" evidence="11">
        <dbReference type="Rhea" id="RHEA:53374"/>
    </physiologicalReaction>
</comment>
<feature type="region of interest" description="Disordered" evidence="17">
    <location>
        <begin position="414"/>
        <end position="450"/>
    </location>
</feature>
<evidence type="ECO:0000313" key="20">
    <source>
        <dbReference type="Proteomes" id="UP000027222"/>
    </source>
</evidence>
<evidence type="ECO:0000256" key="3">
    <source>
        <dbReference type="ARBA" id="ARBA00022643"/>
    </source>
</evidence>
<feature type="domain" description="DUS-like FMN-binding" evidence="18">
    <location>
        <begin position="32"/>
        <end position="343"/>
    </location>
</feature>
<dbReference type="PANTHER" id="PTHR11082:SF5">
    <property type="entry name" value="TRNA-DIHYDROURIDINE(16_17) SYNTHASE [NAD(P)(+)]-LIKE"/>
    <property type="match status" value="1"/>
</dbReference>
<evidence type="ECO:0000259" key="18">
    <source>
        <dbReference type="Pfam" id="PF01207"/>
    </source>
</evidence>
<dbReference type="CDD" id="cd02801">
    <property type="entry name" value="DUS_like_FMN"/>
    <property type="match status" value="1"/>
</dbReference>
<evidence type="ECO:0000256" key="8">
    <source>
        <dbReference type="ARBA" id="ARBA00023027"/>
    </source>
</evidence>
<evidence type="ECO:0000256" key="11">
    <source>
        <dbReference type="ARBA" id="ARBA00047287"/>
    </source>
</evidence>
<evidence type="ECO:0000256" key="9">
    <source>
        <dbReference type="ARBA" id="ARBA00038313"/>
    </source>
</evidence>
<reference evidence="20" key="1">
    <citation type="journal article" date="2014" name="Proc. Natl. Acad. Sci. U.S.A.">
        <title>Extensive sampling of basidiomycete genomes demonstrates inadequacy of the white-rot/brown-rot paradigm for wood decay fungi.</title>
        <authorList>
            <person name="Riley R."/>
            <person name="Salamov A.A."/>
            <person name="Brown D.W."/>
            <person name="Nagy L.G."/>
            <person name="Floudas D."/>
            <person name="Held B.W."/>
            <person name="Levasseur A."/>
            <person name="Lombard V."/>
            <person name="Morin E."/>
            <person name="Otillar R."/>
            <person name="Lindquist E.A."/>
            <person name="Sun H."/>
            <person name="LaButti K.M."/>
            <person name="Schmutz J."/>
            <person name="Jabbour D."/>
            <person name="Luo H."/>
            <person name="Baker S.E."/>
            <person name="Pisabarro A.G."/>
            <person name="Walton J.D."/>
            <person name="Blanchette R.A."/>
            <person name="Henrissat B."/>
            <person name="Martin F."/>
            <person name="Cullen D."/>
            <person name="Hibbett D.S."/>
            <person name="Grigoriev I.V."/>
        </authorList>
    </citation>
    <scope>NUCLEOTIDE SEQUENCE [LARGE SCALE GENOMIC DNA]</scope>
    <source>
        <strain evidence="20">CBS 339.88</strain>
    </source>
</reference>
<dbReference type="EMBL" id="KL142377">
    <property type="protein sequence ID" value="KDR77005.1"/>
    <property type="molecule type" value="Genomic_DNA"/>
</dbReference>
<comment type="catalytic activity">
    <reaction evidence="12">
        <text>5,6-dihydrouridine(16) in tRNA + NADP(+) = uridine(16) in tRNA + NADPH + H(+)</text>
        <dbReference type="Rhea" id="RHEA:53376"/>
        <dbReference type="Rhea" id="RHEA-COMP:13543"/>
        <dbReference type="Rhea" id="RHEA-COMP:13544"/>
        <dbReference type="ChEBI" id="CHEBI:15378"/>
        <dbReference type="ChEBI" id="CHEBI:57783"/>
        <dbReference type="ChEBI" id="CHEBI:58349"/>
        <dbReference type="ChEBI" id="CHEBI:65315"/>
        <dbReference type="ChEBI" id="CHEBI:74443"/>
        <dbReference type="EC" id="1.3.1.88"/>
    </reaction>
    <physiologicalReaction direction="right-to-left" evidence="12">
        <dbReference type="Rhea" id="RHEA:53378"/>
    </physiologicalReaction>
</comment>
<gene>
    <name evidence="19" type="ORF">GALMADRAFT_139033</name>
</gene>
<dbReference type="GO" id="GO:0017150">
    <property type="term" value="F:tRNA dihydrouridine synthase activity"/>
    <property type="evidence" value="ECO:0007669"/>
    <property type="project" value="InterPro"/>
</dbReference>
<dbReference type="Pfam" id="PF01207">
    <property type="entry name" value="Dus"/>
    <property type="match status" value="1"/>
</dbReference>
<dbReference type="GO" id="GO:0006397">
    <property type="term" value="P:mRNA processing"/>
    <property type="evidence" value="ECO:0007669"/>
    <property type="project" value="UniProtKB-KW"/>
</dbReference>
<accession>A0A067T1F9</accession>
<dbReference type="Proteomes" id="UP000027222">
    <property type="component" value="Unassembled WGS sequence"/>
</dbReference>
<dbReference type="SUPFAM" id="SSF51395">
    <property type="entry name" value="FMN-linked oxidoreductases"/>
    <property type="match status" value="1"/>
</dbReference>
<dbReference type="InterPro" id="IPR013785">
    <property type="entry name" value="Aldolase_TIM"/>
</dbReference>
<evidence type="ECO:0000256" key="14">
    <source>
        <dbReference type="ARBA" id="ARBA00048934"/>
    </source>
</evidence>
<keyword evidence="6" id="KW-0521">NADP</keyword>
<evidence type="ECO:0000256" key="15">
    <source>
        <dbReference type="ARBA" id="ARBA00049447"/>
    </source>
</evidence>
<dbReference type="InterPro" id="IPR035587">
    <property type="entry name" value="DUS-like_FMN-bd"/>
</dbReference>
<comment type="cofactor">
    <cofactor evidence="1">
        <name>FMN</name>
        <dbReference type="ChEBI" id="CHEBI:58210"/>
    </cofactor>
</comment>
<evidence type="ECO:0000256" key="4">
    <source>
        <dbReference type="ARBA" id="ARBA00022664"/>
    </source>
</evidence>
<keyword evidence="20" id="KW-1185">Reference proteome</keyword>
<comment type="similarity">
    <text evidence="9">Belongs to the Dus family. Dus1 subfamily.</text>
</comment>
<keyword evidence="5" id="KW-0819">tRNA processing</keyword>
<keyword evidence="3" id="KW-0288">FMN</keyword>
<dbReference type="HOGENOM" id="CLU_013299_5_1_1"/>
<keyword evidence="4" id="KW-0507">mRNA processing</keyword>
<proteinExistence type="inferred from homology"/>
<dbReference type="AlphaFoldDB" id="A0A067T1F9"/>
<keyword evidence="8" id="KW-0520">NAD</keyword>
<evidence type="ECO:0000256" key="17">
    <source>
        <dbReference type="SAM" id="MobiDB-lite"/>
    </source>
</evidence>
<dbReference type="InterPro" id="IPR018517">
    <property type="entry name" value="tRNA_hU_synthase_CS"/>
</dbReference>
<dbReference type="STRING" id="685588.A0A067T1F9"/>
<dbReference type="PANTHER" id="PTHR11082">
    <property type="entry name" value="TRNA-DIHYDROURIDINE SYNTHASE"/>
    <property type="match status" value="1"/>
</dbReference>
<evidence type="ECO:0000256" key="13">
    <source>
        <dbReference type="ARBA" id="ARBA00048342"/>
    </source>
</evidence>
<feature type="compositionally biased region" description="Basic and acidic residues" evidence="17">
    <location>
        <begin position="417"/>
        <end position="433"/>
    </location>
</feature>
<dbReference type="Gene3D" id="3.20.20.70">
    <property type="entry name" value="Aldolase class I"/>
    <property type="match status" value="1"/>
</dbReference>
<comment type="catalytic activity">
    <reaction evidence="16">
        <text>5,6-dihydrouridine(17) in tRNA + NADP(+) = uridine(17) in tRNA + NADPH + H(+)</text>
        <dbReference type="Rhea" id="RHEA:53368"/>
        <dbReference type="Rhea" id="RHEA-COMP:13541"/>
        <dbReference type="Rhea" id="RHEA-COMP:13542"/>
        <dbReference type="ChEBI" id="CHEBI:15378"/>
        <dbReference type="ChEBI" id="CHEBI:57783"/>
        <dbReference type="ChEBI" id="CHEBI:58349"/>
        <dbReference type="ChEBI" id="CHEBI:65315"/>
        <dbReference type="ChEBI" id="CHEBI:74443"/>
        <dbReference type="EC" id="1.3.1.88"/>
    </reaction>
    <physiologicalReaction direction="right-to-left" evidence="16">
        <dbReference type="Rhea" id="RHEA:53370"/>
    </physiologicalReaction>
</comment>
<keyword evidence="7" id="KW-0560">Oxidoreductase</keyword>
<comment type="catalytic activity">
    <reaction evidence="15">
        <text>a 5,6-dihydrouridine in mRNA + NADP(+) = a uridine in mRNA + NADPH + H(+)</text>
        <dbReference type="Rhea" id="RHEA:69855"/>
        <dbReference type="Rhea" id="RHEA-COMP:14658"/>
        <dbReference type="Rhea" id="RHEA-COMP:17789"/>
        <dbReference type="ChEBI" id="CHEBI:15378"/>
        <dbReference type="ChEBI" id="CHEBI:57783"/>
        <dbReference type="ChEBI" id="CHEBI:58349"/>
        <dbReference type="ChEBI" id="CHEBI:65315"/>
        <dbReference type="ChEBI" id="CHEBI:74443"/>
    </reaction>
    <physiologicalReaction direction="right-to-left" evidence="15">
        <dbReference type="Rhea" id="RHEA:69857"/>
    </physiologicalReaction>
</comment>
<evidence type="ECO:0000256" key="5">
    <source>
        <dbReference type="ARBA" id="ARBA00022694"/>
    </source>
</evidence>
<feature type="compositionally biased region" description="Polar residues" evidence="17">
    <location>
        <begin position="440"/>
        <end position="450"/>
    </location>
</feature>
<evidence type="ECO:0000256" key="1">
    <source>
        <dbReference type="ARBA" id="ARBA00001917"/>
    </source>
</evidence>
<comment type="catalytic activity">
    <reaction evidence="13">
        <text>a 5,6-dihydrouridine in mRNA + NAD(+) = a uridine in mRNA + NADH + H(+)</text>
        <dbReference type="Rhea" id="RHEA:69851"/>
        <dbReference type="Rhea" id="RHEA-COMP:14658"/>
        <dbReference type="Rhea" id="RHEA-COMP:17789"/>
        <dbReference type="ChEBI" id="CHEBI:15378"/>
        <dbReference type="ChEBI" id="CHEBI:57540"/>
        <dbReference type="ChEBI" id="CHEBI:57945"/>
        <dbReference type="ChEBI" id="CHEBI:65315"/>
        <dbReference type="ChEBI" id="CHEBI:74443"/>
    </reaction>
    <physiologicalReaction direction="right-to-left" evidence="13">
        <dbReference type="Rhea" id="RHEA:69853"/>
    </physiologicalReaction>
</comment>
<evidence type="ECO:0000313" key="19">
    <source>
        <dbReference type="EMBL" id="KDR77005.1"/>
    </source>
</evidence>
<evidence type="ECO:0000256" key="7">
    <source>
        <dbReference type="ARBA" id="ARBA00023002"/>
    </source>
</evidence>
<dbReference type="PROSITE" id="PS01136">
    <property type="entry name" value="UPF0034"/>
    <property type="match status" value="1"/>
</dbReference>
<organism evidence="19 20">
    <name type="scientific">Galerina marginata (strain CBS 339.88)</name>
    <dbReference type="NCBI Taxonomy" id="685588"/>
    <lineage>
        <taxon>Eukaryota</taxon>
        <taxon>Fungi</taxon>
        <taxon>Dikarya</taxon>
        <taxon>Basidiomycota</taxon>
        <taxon>Agaricomycotina</taxon>
        <taxon>Agaricomycetes</taxon>
        <taxon>Agaricomycetidae</taxon>
        <taxon>Agaricales</taxon>
        <taxon>Agaricineae</taxon>
        <taxon>Strophariaceae</taxon>
        <taxon>Galerina</taxon>
    </lineage>
</organism>